<dbReference type="Gene3D" id="3.40.50.2300">
    <property type="match status" value="1"/>
</dbReference>
<dbReference type="EMBL" id="JABEQL010000062">
    <property type="protein sequence ID" value="MBB2181249.1"/>
    <property type="molecule type" value="Genomic_DNA"/>
</dbReference>
<dbReference type="AlphaFoldDB" id="A0A7W4JHK7"/>
<evidence type="ECO:0000313" key="2">
    <source>
        <dbReference type="Proteomes" id="UP000525623"/>
    </source>
</evidence>
<reference evidence="1 2" key="1">
    <citation type="submission" date="2020-04" db="EMBL/GenBank/DDBJ databases">
        <title>Description of novel Gluconacetobacter.</title>
        <authorList>
            <person name="Sombolestani A."/>
        </authorList>
    </citation>
    <scope>NUCLEOTIDE SEQUENCE [LARGE SCALE GENOMIC DNA]</scope>
    <source>
        <strain evidence="1 2">LMG 27725</strain>
    </source>
</reference>
<name>A0A7W4JHK7_9PROT</name>
<dbReference type="Proteomes" id="UP000525623">
    <property type="component" value="Unassembled WGS sequence"/>
</dbReference>
<comment type="caution">
    <text evidence="1">The sequence shown here is derived from an EMBL/GenBank/DDBJ whole genome shotgun (WGS) entry which is preliminary data.</text>
</comment>
<accession>A0A7W4JHK7</accession>
<dbReference type="RefSeq" id="WP_182968971.1">
    <property type="nucleotide sequence ID" value="NZ_BAABGC010000034.1"/>
</dbReference>
<evidence type="ECO:0000313" key="1">
    <source>
        <dbReference type="EMBL" id="MBB2181249.1"/>
    </source>
</evidence>
<dbReference type="SUPFAM" id="SSF52172">
    <property type="entry name" value="CheY-like"/>
    <property type="match status" value="1"/>
</dbReference>
<proteinExistence type="predicted"/>
<sequence length="120" mass="13659">MMDTSFNQIVNDDGDILALLIALFERREHKVSVVADRREMLDSPETKSVNIISLDPMMSGDNGLEHGASISTAKSFHRRWKLDRKTRATHDRRSRVRLCGAADSRLLSRIDTSRIEVRPP</sequence>
<dbReference type="InterPro" id="IPR011006">
    <property type="entry name" value="CheY-like_superfamily"/>
</dbReference>
<protein>
    <submittedName>
        <fullName evidence="1">Uncharacterized protein</fullName>
    </submittedName>
</protein>
<keyword evidence="2" id="KW-1185">Reference proteome</keyword>
<gene>
    <name evidence="1" type="ORF">HLH29_19265</name>
</gene>
<organism evidence="1 2">
    <name type="scientific">Gluconacetobacter tumulicola</name>
    <dbReference type="NCBI Taxonomy" id="1017177"/>
    <lineage>
        <taxon>Bacteria</taxon>
        <taxon>Pseudomonadati</taxon>
        <taxon>Pseudomonadota</taxon>
        <taxon>Alphaproteobacteria</taxon>
        <taxon>Acetobacterales</taxon>
        <taxon>Acetobacteraceae</taxon>
        <taxon>Gluconacetobacter</taxon>
    </lineage>
</organism>